<dbReference type="InterPro" id="IPR020843">
    <property type="entry name" value="ER"/>
</dbReference>
<dbReference type="Proteomes" id="UP000055060">
    <property type="component" value="Unassembled WGS sequence"/>
</dbReference>
<keyword evidence="5" id="KW-0862">Zinc</keyword>
<sequence length="284" mass="30560">MRAMQLNASGPAESLPLRLQEVEIPEPGENQVLIQVRCCGVCHTDLHLVEGELIPPQYPLTPGHQVVGLVVKAGAGVEKSFLGQRVGVYWLHSACGHCECCRRGLENLCPTALFTGYQVPGGYADFLLADARFMVPIPDNMIDEQAAPLLCAGIIGYRALKLSDLKPGERLGLFGFGASAHLALQVARHWKCEVSVFTRSKAHQQHALELGAGWVGTAEQTPPNLLDRAILFAPAGELVPQALRAVRPGGTVAINAVHMSPIPALPYALIYGERTLRSVANVTR</sequence>
<dbReference type="STRING" id="360412.LARV_02947"/>
<evidence type="ECO:0000256" key="5">
    <source>
        <dbReference type="ARBA" id="ARBA00022833"/>
    </source>
</evidence>
<evidence type="ECO:0000256" key="2">
    <source>
        <dbReference type="ARBA" id="ARBA00008072"/>
    </source>
</evidence>
<evidence type="ECO:0000256" key="7">
    <source>
        <dbReference type="ARBA" id="ARBA00049164"/>
    </source>
</evidence>
<gene>
    <name evidence="10" type="ORF">LARV_02947</name>
</gene>
<comment type="catalytic activity">
    <reaction evidence="8">
        <text>a primary alcohol + NAD(+) = an aldehyde + NADH + H(+)</text>
        <dbReference type="Rhea" id="RHEA:10736"/>
        <dbReference type="ChEBI" id="CHEBI:15378"/>
        <dbReference type="ChEBI" id="CHEBI:15734"/>
        <dbReference type="ChEBI" id="CHEBI:17478"/>
        <dbReference type="ChEBI" id="CHEBI:57540"/>
        <dbReference type="ChEBI" id="CHEBI:57945"/>
        <dbReference type="EC" id="1.1.1.1"/>
    </reaction>
</comment>
<organism evidence="10">
    <name type="scientific">Longilinea arvoryzae</name>
    <dbReference type="NCBI Taxonomy" id="360412"/>
    <lineage>
        <taxon>Bacteria</taxon>
        <taxon>Bacillati</taxon>
        <taxon>Chloroflexota</taxon>
        <taxon>Anaerolineae</taxon>
        <taxon>Anaerolineales</taxon>
        <taxon>Anaerolineaceae</taxon>
        <taxon>Longilinea</taxon>
    </lineage>
</organism>
<name>A0A0S7BHM3_9CHLR</name>
<dbReference type="InterPro" id="IPR011032">
    <property type="entry name" value="GroES-like_sf"/>
</dbReference>
<dbReference type="GO" id="GO:0046872">
    <property type="term" value="F:metal ion binding"/>
    <property type="evidence" value="ECO:0007669"/>
    <property type="project" value="UniProtKB-KW"/>
</dbReference>
<comment type="cofactor">
    <cofactor evidence="1">
        <name>Zn(2+)</name>
        <dbReference type="ChEBI" id="CHEBI:29105"/>
    </cofactor>
</comment>
<dbReference type="Gene3D" id="3.90.180.10">
    <property type="entry name" value="Medium-chain alcohol dehydrogenases, catalytic domain"/>
    <property type="match status" value="1"/>
</dbReference>
<comment type="catalytic activity">
    <reaction evidence="7">
        <text>a secondary alcohol + NAD(+) = a ketone + NADH + H(+)</text>
        <dbReference type="Rhea" id="RHEA:10740"/>
        <dbReference type="ChEBI" id="CHEBI:15378"/>
        <dbReference type="ChEBI" id="CHEBI:17087"/>
        <dbReference type="ChEBI" id="CHEBI:35681"/>
        <dbReference type="ChEBI" id="CHEBI:57540"/>
        <dbReference type="ChEBI" id="CHEBI:57945"/>
        <dbReference type="EC" id="1.1.1.1"/>
    </reaction>
</comment>
<protein>
    <recommendedName>
        <fullName evidence="3">alcohol dehydrogenase</fullName>
        <ecNumber evidence="3">1.1.1.1</ecNumber>
    </recommendedName>
</protein>
<dbReference type="SUPFAM" id="SSF51735">
    <property type="entry name" value="NAD(P)-binding Rossmann-fold domains"/>
    <property type="match status" value="1"/>
</dbReference>
<evidence type="ECO:0000313" key="11">
    <source>
        <dbReference type="Proteomes" id="UP000055060"/>
    </source>
</evidence>
<proteinExistence type="inferred from homology"/>
<keyword evidence="6" id="KW-0560">Oxidoreductase</keyword>
<dbReference type="NCBIfam" id="TIGR02822">
    <property type="entry name" value="adh_fam_2"/>
    <property type="match status" value="1"/>
</dbReference>
<evidence type="ECO:0000313" key="10">
    <source>
        <dbReference type="EMBL" id="GAP15165.1"/>
    </source>
</evidence>
<dbReference type="SUPFAM" id="SSF50129">
    <property type="entry name" value="GroES-like"/>
    <property type="match status" value="1"/>
</dbReference>
<evidence type="ECO:0000256" key="1">
    <source>
        <dbReference type="ARBA" id="ARBA00001947"/>
    </source>
</evidence>
<dbReference type="Gene3D" id="3.40.50.720">
    <property type="entry name" value="NAD(P)-binding Rossmann-like Domain"/>
    <property type="match status" value="1"/>
</dbReference>
<dbReference type="Pfam" id="PF08240">
    <property type="entry name" value="ADH_N"/>
    <property type="match status" value="1"/>
</dbReference>
<feature type="domain" description="Enoyl reductase (ER)" evidence="9">
    <location>
        <begin position="10"/>
        <end position="284"/>
    </location>
</feature>
<keyword evidence="4" id="KW-0479">Metal-binding</keyword>
<dbReference type="GO" id="GO:0005737">
    <property type="term" value="C:cytoplasm"/>
    <property type="evidence" value="ECO:0007669"/>
    <property type="project" value="TreeGrafter"/>
</dbReference>
<dbReference type="EMBL" id="DF967972">
    <property type="protein sequence ID" value="GAP15165.1"/>
    <property type="molecule type" value="Genomic_DNA"/>
</dbReference>
<dbReference type="InterPro" id="IPR014187">
    <property type="entry name" value="ADH_Zn_typ-2"/>
</dbReference>
<dbReference type="PANTHER" id="PTHR42940:SF8">
    <property type="entry name" value="VACUOLAR PROTEIN SORTING-ASSOCIATED PROTEIN 11"/>
    <property type="match status" value="1"/>
</dbReference>
<evidence type="ECO:0000256" key="8">
    <source>
        <dbReference type="ARBA" id="ARBA00049243"/>
    </source>
</evidence>
<dbReference type="AlphaFoldDB" id="A0A0S7BHM3"/>
<evidence type="ECO:0000256" key="3">
    <source>
        <dbReference type="ARBA" id="ARBA00013190"/>
    </source>
</evidence>
<dbReference type="GO" id="GO:0004022">
    <property type="term" value="F:alcohol dehydrogenase (NAD+) activity"/>
    <property type="evidence" value="ECO:0007669"/>
    <property type="project" value="UniProtKB-EC"/>
</dbReference>
<evidence type="ECO:0000256" key="6">
    <source>
        <dbReference type="ARBA" id="ARBA00023002"/>
    </source>
</evidence>
<comment type="similarity">
    <text evidence="2">Belongs to the zinc-containing alcohol dehydrogenase family.</text>
</comment>
<dbReference type="PANTHER" id="PTHR42940">
    <property type="entry name" value="ALCOHOL DEHYDROGENASE 1-RELATED"/>
    <property type="match status" value="1"/>
</dbReference>
<dbReference type="InterPro" id="IPR013149">
    <property type="entry name" value="ADH-like_C"/>
</dbReference>
<dbReference type="InterPro" id="IPR036291">
    <property type="entry name" value="NAD(P)-bd_dom_sf"/>
</dbReference>
<accession>A0A0S7BHM3</accession>
<reference evidence="10" key="1">
    <citation type="submission" date="2015-07" db="EMBL/GenBank/DDBJ databases">
        <title>Draft Genome Sequences of Anaerolinea thermolimosa IMO-1, Bellilinea caldifistulae GOMI-1, Leptolinea tardivitalis YMTK-2, Levilinea saccharolytica KIBI-1,Longilinea arvoryzae KOME-1, Previously Described as Members of the Anaerolineaceae (Chloroflexi).</title>
        <authorList>
            <person name="Sekiguchi Y."/>
            <person name="Ohashi A."/>
            <person name="Matsuura N."/>
            <person name="Tourlousse M.D."/>
        </authorList>
    </citation>
    <scope>NUCLEOTIDE SEQUENCE [LARGE SCALE GENOMIC DNA]</scope>
    <source>
        <strain evidence="10">KOME-1</strain>
    </source>
</reference>
<dbReference type="SMART" id="SM00829">
    <property type="entry name" value="PKS_ER"/>
    <property type="match status" value="1"/>
</dbReference>
<dbReference type="Pfam" id="PF00107">
    <property type="entry name" value="ADH_zinc_N"/>
    <property type="match status" value="1"/>
</dbReference>
<keyword evidence="11" id="KW-1185">Reference proteome</keyword>
<evidence type="ECO:0000256" key="4">
    <source>
        <dbReference type="ARBA" id="ARBA00022723"/>
    </source>
</evidence>
<dbReference type="EC" id="1.1.1.1" evidence="3"/>
<dbReference type="CDD" id="cd08298">
    <property type="entry name" value="CAD2"/>
    <property type="match status" value="1"/>
</dbReference>
<evidence type="ECO:0000259" key="9">
    <source>
        <dbReference type="SMART" id="SM00829"/>
    </source>
</evidence>
<dbReference type="InterPro" id="IPR013154">
    <property type="entry name" value="ADH-like_N"/>
</dbReference>